<protein>
    <recommendedName>
        <fullName evidence="1">DNA2/NAM7 helicase-like C-terminal domain-containing protein</fullName>
    </recommendedName>
</protein>
<evidence type="ECO:0000259" key="1">
    <source>
        <dbReference type="Pfam" id="PF13087"/>
    </source>
</evidence>
<dbReference type="Pfam" id="PF13087">
    <property type="entry name" value="AAA_12"/>
    <property type="match status" value="1"/>
</dbReference>
<dbReference type="InterPro" id="IPR041679">
    <property type="entry name" value="DNA2/NAM7-like_C"/>
</dbReference>
<evidence type="ECO:0000313" key="2">
    <source>
        <dbReference type="EMBL" id="KAF9620475.1"/>
    </source>
</evidence>
<keyword evidence="3" id="KW-1185">Reference proteome</keyword>
<feature type="domain" description="DNA2/NAM7 helicase-like C-terminal" evidence="1">
    <location>
        <begin position="4"/>
        <end position="61"/>
    </location>
</feature>
<dbReference type="PANTHER" id="PTHR10887:SF522">
    <property type="entry name" value="P-LOOP CONTAINING NUCLEOSIDE TRIPHOSPHATE HYDROLASES SUPERFAMILY PROTEIN"/>
    <property type="match status" value="1"/>
</dbReference>
<gene>
    <name evidence="2" type="ORF">IFM89_013092</name>
</gene>
<reference evidence="2 3" key="1">
    <citation type="submission" date="2020-10" db="EMBL/GenBank/DDBJ databases">
        <title>The Coptis chinensis genome and diversification of protoberbering-type alkaloids.</title>
        <authorList>
            <person name="Wang B."/>
            <person name="Shu S."/>
            <person name="Song C."/>
            <person name="Liu Y."/>
        </authorList>
    </citation>
    <scope>NUCLEOTIDE SEQUENCE [LARGE SCALE GENOMIC DNA]</scope>
    <source>
        <strain evidence="2">HL-2020</strain>
        <tissue evidence="2">Leaf</tissue>
    </source>
</reference>
<dbReference type="PANTHER" id="PTHR10887">
    <property type="entry name" value="DNA2/NAM7 HELICASE FAMILY"/>
    <property type="match status" value="1"/>
</dbReference>
<accession>A0A835IMD3</accession>
<dbReference type="InterPro" id="IPR027417">
    <property type="entry name" value="P-loop_NTPase"/>
</dbReference>
<sequence>MKSNYSVSVPSIDGFEGGKDDVIIISTVRSNGNGYVGFLSNLQRTNVGFTRARYCLWILGRGPTLLNSDSVWKKLILGAQNQGCYYDAEKDERLAKMLFESVVKLDQFDHLLNMSSMIFKSALSLSLSQIQFSD</sequence>
<evidence type="ECO:0000313" key="3">
    <source>
        <dbReference type="Proteomes" id="UP000631114"/>
    </source>
</evidence>
<proteinExistence type="predicted"/>
<organism evidence="2 3">
    <name type="scientific">Coptis chinensis</name>
    <dbReference type="NCBI Taxonomy" id="261450"/>
    <lineage>
        <taxon>Eukaryota</taxon>
        <taxon>Viridiplantae</taxon>
        <taxon>Streptophyta</taxon>
        <taxon>Embryophyta</taxon>
        <taxon>Tracheophyta</taxon>
        <taxon>Spermatophyta</taxon>
        <taxon>Magnoliopsida</taxon>
        <taxon>Ranunculales</taxon>
        <taxon>Ranunculaceae</taxon>
        <taxon>Coptidoideae</taxon>
        <taxon>Coptis</taxon>
    </lineage>
</organism>
<dbReference type="Proteomes" id="UP000631114">
    <property type="component" value="Unassembled WGS sequence"/>
</dbReference>
<dbReference type="EMBL" id="JADFTS010000002">
    <property type="protein sequence ID" value="KAF9620475.1"/>
    <property type="molecule type" value="Genomic_DNA"/>
</dbReference>
<dbReference type="OrthoDB" id="6513042at2759"/>
<dbReference type="Gene3D" id="3.40.50.300">
    <property type="entry name" value="P-loop containing nucleotide triphosphate hydrolases"/>
    <property type="match status" value="1"/>
</dbReference>
<comment type="caution">
    <text evidence="2">The sequence shown here is derived from an EMBL/GenBank/DDBJ whole genome shotgun (WGS) entry which is preliminary data.</text>
</comment>
<dbReference type="InterPro" id="IPR045055">
    <property type="entry name" value="DNA2/NAM7-like"/>
</dbReference>
<dbReference type="AlphaFoldDB" id="A0A835IMD3"/>
<name>A0A835IMD3_9MAGN</name>